<gene>
    <name evidence="3" type="ORF">GCM10018793_10080</name>
</gene>
<feature type="region of interest" description="Disordered" evidence="1">
    <location>
        <begin position="1"/>
        <end position="23"/>
    </location>
</feature>
<evidence type="ECO:0008006" key="5">
    <source>
        <dbReference type="Google" id="ProtNLM"/>
    </source>
</evidence>
<keyword evidence="4" id="KW-1185">Reference proteome</keyword>
<dbReference type="PANTHER" id="PTHR42305">
    <property type="entry name" value="MEMBRANE PROTEIN RV1733C-RELATED"/>
    <property type="match status" value="1"/>
</dbReference>
<dbReference type="Proteomes" id="UP000603708">
    <property type="component" value="Unassembled WGS sequence"/>
</dbReference>
<dbReference type="RefSeq" id="WP_189929635.1">
    <property type="nucleotide sequence ID" value="NZ_BNCD01000002.1"/>
</dbReference>
<reference evidence="3" key="1">
    <citation type="journal article" date="2014" name="Int. J. Syst. Evol. Microbiol.">
        <title>Complete genome sequence of Corynebacterium casei LMG S-19264T (=DSM 44701T), isolated from a smear-ripened cheese.</title>
        <authorList>
            <consortium name="US DOE Joint Genome Institute (JGI-PGF)"/>
            <person name="Walter F."/>
            <person name="Albersmeier A."/>
            <person name="Kalinowski J."/>
            <person name="Ruckert C."/>
        </authorList>
    </citation>
    <scope>NUCLEOTIDE SEQUENCE</scope>
    <source>
        <strain evidence="3">JCM 5069</strain>
    </source>
</reference>
<reference evidence="3" key="2">
    <citation type="submission" date="2020-09" db="EMBL/GenBank/DDBJ databases">
        <authorList>
            <person name="Sun Q."/>
            <person name="Ohkuma M."/>
        </authorList>
    </citation>
    <scope>NUCLEOTIDE SEQUENCE</scope>
    <source>
        <strain evidence="3">JCM 5069</strain>
    </source>
</reference>
<evidence type="ECO:0000313" key="4">
    <source>
        <dbReference type="Proteomes" id="UP000603708"/>
    </source>
</evidence>
<accession>A0A919FW81</accession>
<keyword evidence="2" id="KW-1133">Transmembrane helix</keyword>
<evidence type="ECO:0000256" key="1">
    <source>
        <dbReference type="SAM" id="MobiDB-lite"/>
    </source>
</evidence>
<name>A0A919FW81_9ACTN</name>
<sequence length="209" mass="22626">MGRGTPARPPPGAGAGRPQAQRPKPWLWRWRSNPLRRREDVVEAWIILIVWIVVAVGGALVGVFAARATDRTLADQRAERHSVTAVLSKDAPSAQGVAGGDNSRVRAEVHWTGPDGSRHTGHTMVDAGHRAGSEVRVWTDRQGELTSAPAGGTEAAMQAVLLGGSAAVFFSGVTYAAGRGVRLRLDAVRAAHWDKEWEDVEPRWRHRMG</sequence>
<organism evidence="3 4">
    <name type="scientific">Streptomyces sulfonofaciens</name>
    <dbReference type="NCBI Taxonomy" id="68272"/>
    <lineage>
        <taxon>Bacteria</taxon>
        <taxon>Bacillati</taxon>
        <taxon>Actinomycetota</taxon>
        <taxon>Actinomycetes</taxon>
        <taxon>Kitasatosporales</taxon>
        <taxon>Streptomycetaceae</taxon>
        <taxon>Streptomyces</taxon>
    </lineage>
</organism>
<evidence type="ECO:0000256" key="2">
    <source>
        <dbReference type="SAM" id="Phobius"/>
    </source>
</evidence>
<dbReference type="InterPro" id="IPR039708">
    <property type="entry name" value="MT1774/Rv1733c-like"/>
</dbReference>
<proteinExistence type="predicted"/>
<dbReference type="AlphaFoldDB" id="A0A919FW81"/>
<keyword evidence="2" id="KW-0812">Transmembrane</keyword>
<evidence type="ECO:0000313" key="3">
    <source>
        <dbReference type="EMBL" id="GHH72675.1"/>
    </source>
</evidence>
<keyword evidence="2" id="KW-0472">Membrane</keyword>
<protein>
    <recommendedName>
        <fullName evidence="5">Integral membrane protein</fullName>
    </recommendedName>
</protein>
<dbReference type="EMBL" id="BNCD01000002">
    <property type="protein sequence ID" value="GHH72675.1"/>
    <property type="molecule type" value="Genomic_DNA"/>
</dbReference>
<dbReference type="PANTHER" id="PTHR42305:SF1">
    <property type="entry name" value="MEMBRANE PROTEIN RV1733C-RELATED"/>
    <property type="match status" value="1"/>
</dbReference>
<feature type="transmembrane region" description="Helical" evidence="2">
    <location>
        <begin position="44"/>
        <end position="66"/>
    </location>
</feature>
<comment type="caution">
    <text evidence="3">The sequence shown here is derived from an EMBL/GenBank/DDBJ whole genome shotgun (WGS) entry which is preliminary data.</text>
</comment>